<keyword evidence="1" id="KW-0472">Membrane</keyword>
<evidence type="ECO:0000256" key="1">
    <source>
        <dbReference type="SAM" id="Phobius"/>
    </source>
</evidence>
<evidence type="ECO:0000259" key="2">
    <source>
        <dbReference type="Pfam" id="PF14351"/>
    </source>
</evidence>
<keyword evidence="1" id="KW-0812">Transmembrane</keyword>
<dbReference type="Proteomes" id="UP000293874">
    <property type="component" value="Unassembled WGS sequence"/>
</dbReference>
<feature type="transmembrane region" description="Helical" evidence="1">
    <location>
        <begin position="127"/>
        <end position="143"/>
    </location>
</feature>
<sequence>MKKQPEINAVLEIFRAREGGSLQIDEPALLTAYEKANADRSGIAIKVLTVIGGFLVTCAFLGFLFLADLYNSGLGMAITGFIFVAGALIVKRVYDILILDTFAVSFFICGCLLILLGTMESRMDETAVSLMFIIISLISMLFVQNYMMSFTATCILHAAIIGLIHSFRYRSYLPLESYTGLVILFFTFWLLEEPRIASGNTRLSRLYNPVRLGSLAAILFEGIYLSNDGWLFRTKYSGWISSILAIVCILFLTPKILKRLELHQPAATVIAFTAAILTLAPTFWAPSIAISLLIILLCFYVNYKTGIVAGILALIWFVSDFYYSLSATLLTKSLMMMGTGFFFLLLCLLTHKKLTSK</sequence>
<feature type="transmembrane region" description="Helical" evidence="1">
    <location>
        <begin position="173"/>
        <end position="191"/>
    </location>
</feature>
<keyword evidence="1" id="KW-1133">Transmembrane helix</keyword>
<feature type="transmembrane region" description="Helical" evidence="1">
    <location>
        <begin position="329"/>
        <end position="349"/>
    </location>
</feature>
<dbReference type="RefSeq" id="WP_130543030.1">
    <property type="nucleotide sequence ID" value="NZ_CP042431.1"/>
</dbReference>
<protein>
    <submittedName>
        <fullName evidence="3">Uncharacterized protein DUF4401</fullName>
    </submittedName>
</protein>
<comment type="caution">
    <text evidence="3">The sequence shown here is derived from an EMBL/GenBank/DDBJ whole genome shotgun (WGS) entry which is preliminary data.</text>
</comment>
<feature type="domain" description="DUF4401" evidence="2">
    <location>
        <begin position="44"/>
        <end position="350"/>
    </location>
</feature>
<dbReference type="InterPro" id="IPR025513">
    <property type="entry name" value="DUF4401"/>
</dbReference>
<feature type="transmembrane region" description="Helical" evidence="1">
    <location>
        <begin position="236"/>
        <end position="253"/>
    </location>
</feature>
<reference evidence="3 4" key="1">
    <citation type="submission" date="2019-02" db="EMBL/GenBank/DDBJ databases">
        <title>Genomic Encyclopedia of Type Strains, Phase IV (KMG-IV): sequencing the most valuable type-strain genomes for metagenomic binning, comparative biology and taxonomic classification.</title>
        <authorList>
            <person name="Goeker M."/>
        </authorList>
    </citation>
    <scope>NUCLEOTIDE SEQUENCE [LARGE SCALE GENOMIC DNA]</scope>
    <source>
        <strain evidence="3 4">DSM 18116</strain>
    </source>
</reference>
<keyword evidence="4" id="KW-1185">Reference proteome</keyword>
<feature type="transmembrane region" description="Helical" evidence="1">
    <location>
        <begin position="73"/>
        <end position="90"/>
    </location>
</feature>
<feature type="transmembrane region" description="Helical" evidence="1">
    <location>
        <begin position="306"/>
        <end position="323"/>
    </location>
</feature>
<dbReference type="AlphaFoldDB" id="A0A4Q7MUR5"/>
<dbReference type="EMBL" id="SGXA01000002">
    <property type="protein sequence ID" value="RZS72635.1"/>
    <property type="molecule type" value="Genomic_DNA"/>
</dbReference>
<evidence type="ECO:0000313" key="4">
    <source>
        <dbReference type="Proteomes" id="UP000293874"/>
    </source>
</evidence>
<feature type="transmembrane region" description="Helical" evidence="1">
    <location>
        <begin position="97"/>
        <end position="115"/>
    </location>
</feature>
<gene>
    <name evidence="3" type="ORF">EV199_4557</name>
</gene>
<feature type="transmembrane region" description="Helical" evidence="1">
    <location>
        <begin position="212"/>
        <end position="230"/>
    </location>
</feature>
<name>A0A4Q7MUR5_9BACT</name>
<dbReference type="Pfam" id="PF14351">
    <property type="entry name" value="DUF4401"/>
    <property type="match status" value="1"/>
</dbReference>
<evidence type="ECO:0000313" key="3">
    <source>
        <dbReference type="EMBL" id="RZS72635.1"/>
    </source>
</evidence>
<dbReference type="OrthoDB" id="674818at2"/>
<feature type="transmembrane region" description="Helical" evidence="1">
    <location>
        <begin position="43"/>
        <end position="67"/>
    </location>
</feature>
<proteinExistence type="predicted"/>
<accession>A0A4Q7MUR5</accession>
<feature type="transmembrane region" description="Helical" evidence="1">
    <location>
        <begin position="260"/>
        <end position="277"/>
    </location>
</feature>
<organism evidence="3 4">
    <name type="scientific">Pseudobacter ginsenosidimutans</name>
    <dbReference type="NCBI Taxonomy" id="661488"/>
    <lineage>
        <taxon>Bacteria</taxon>
        <taxon>Pseudomonadati</taxon>
        <taxon>Bacteroidota</taxon>
        <taxon>Chitinophagia</taxon>
        <taxon>Chitinophagales</taxon>
        <taxon>Chitinophagaceae</taxon>
        <taxon>Pseudobacter</taxon>
    </lineage>
</organism>